<comment type="similarity">
    <text evidence="1">Belongs to the glycosyltransferase 2 family.</text>
</comment>
<dbReference type="STRING" id="1168289.GCA_000259075_01752"/>
<dbReference type="Gene3D" id="3.90.550.10">
    <property type="entry name" value="Spore Coat Polysaccharide Biosynthesis Protein SpsA, Chain A"/>
    <property type="match status" value="1"/>
</dbReference>
<dbReference type="AlphaFoldDB" id="A0A2T0XA79"/>
<keyword evidence="4" id="KW-0472">Membrane</keyword>
<evidence type="ECO:0000256" key="4">
    <source>
        <dbReference type="SAM" id="Phobius"/>
    </source>
</evidence>
<evidence type="ECO:0000256" key="1">
    <source>
        <dbReference type="ARBA" id="ARBA00006739"/>
    </source>
</evidence>
<comment type="caution">
    <text evidence="5">The sequence shown here is derived from an EMBL/GenBank/DDBJ whole genome shotgun (WGS) entry which is preliminary data.</text>
</comment>
<keyword evidence="3 5" id="KW-0808">Transferase</keyword>
<evidence type="ECO:0000313" key="6">
    <source>
        <dbReference type="Proteomes" id="UP000252733"/>
    </source>
</evidence>
<organism evidence="5 6">
    <name type="scientific">Marinilabilia salmonicolor</name>
    <dbReference type="NCBI Taxonomy" id="989"/>
    <lineage>
        <taxon>Bacteria</taxon>
        <taxon>Pseudomonadati</taxon>
        <taxon>Bacteroidota</taxon>
        <taxon>Bacteroidia</taxon>
        <taxon>Marinilabiliales</taxon>
        <taxon>Marinilabiliaceae</taxon>
        <taxon>Marinilabilia</taxon>
    </lineage>
</organism>
<sequence length="378" mass="43489">MNIPHPNTFETILLALMLLVWLWQFFFLFRRILPVARHKNTSISDTDLPPVSVVISAKNEEENLETFLPDVLNQDYPDFQVVVVNDGSEDDTDMVLTRLKAEHPHLYITRIAPDKKFYHGKKLPLSIGIKAAKHEILVLTDADCQPASDQWLKHMVSAMRSQHKELVLGIGNYKKTKGLTNLWLRYDTFTIAIQYLGFALRGKPYMATGRNMAYTKQLFQKTGGFKNHIYVASGDDDLFVQEAANKTNTTVCVAPQAHTISTPPSSFKKWREQKMRHLSTSPHYKKSIKFSLFAEPVTRELFWALTLYFIFFPNFALLILPFSLLLFLFKLIIWKKASDKTGMGKVFWGLLLFDIVQPIIIAFSHFGNLTGSKKRKWK</sequence>
<evidence type="ECO:0000256" key="3">
    <source>
        <dbReference type="ARBA" id="ARBA00022679"/>
    </source>
</evidence>
<dbReference type="RefSeq" id="WP_106154368.1">
    <property type="nucleotide sequence ID" value="NZ_PVTS01000019.1"/>
</dbReference>
<proteinExistence type="inferred from homology"/>
<dbReference type="PANTHER" id="PTHR43630:SF1">
    <property type="entry name" value="POLY-BETA-1,6-N-ACETYL-D-GLUCOSAMINE SYNTHASE"/>
    <property type="match status" value="1"/>
</dbReference>
<keyword evidence="6" id="KW-1185">Reference proteome</keyword>
<evidence type="ECO:0000256" key="2">
    <source>
        <dbReference type="ARBA" id="ARBA00022676"/>
    </source>
</evidence>
<dbReference type="Pfam" id="PF13641">
    <property type="entry name" value="Glyco_tranf_2_3"/>
    <property type="match status" value="1"/>
</dbReference>
<dbReference type="PANTHER" id="PTHR43630">
    <property type="entry name" value="POLY-BETA-1,6-N-ACETYL-D-GLUCOSAMINE SYNTHASE"/>
    <property type="match status" value="1"/>
</dbReference>
<keyword evidence="2" id="KW-0328">Glycosyltransferase</keyword>
<protein>
    <submittedName>
        <fullName evidence="5">Cellulose synthase/poly-beta-1,6-N-acetylglucosamine synthase-like glycosyltransferase</fullName>
    </submittedName>
</protein>
<dbReference type="EMBL" id="QPIZ01000008">
    <property type="protein sequence ID" value="RCW36610.1"/>
    <property type="molecule type" value="Genomic_DNA"/>
</dbReference>
<keyword evidence="4" id="KW-0812">Transmembrane</keyword>
<feature type="transmembrane region" description="Helical" evidence="4">
    <location>
        <begin position="301"/>
        <end position="334"/>
    </location>
</feature>
<dbReference type="SUPFAM" id="SSF53448">
    <property type="entry name" value="Nucleotide-diphospho-sugar transferases"/>
    <property type="match status" value="1"/>
</dbReference>
<accession>A0A2T0XA79</accession>
<evidence type="ECO:0000313" key="5">
    <source>
        <dbReference type="EMBL" id="RCW36610.1"/>
    </source>
</evidence>
<dbReference type="InterPro" id="IPR029044">
    <property type="entry name" value="Nucleotide-diphossugar_trans"/>
</dbReference>
<reference evidence="5 6" key="1">
    <citation type="submission" date="2018-07" db="EMBL/GenBank/DDBJ databases">
        <title>Freshwater and sediment microbial communities from various areas in North America, analyzing microbe dynamics in response to fracking.</title>
        <authorList>
            <person name="Lamendella R."/>
        </authorList>
    </citation>
    <scope>NUCLEOTIDE SEQUENCE [LARGE SCALE GENOMIC DNA]</scope>
    <source>
        <strain evidence="5 6">160A</strain>
    </source>
</reference>
<dbReference type="GO" id="GO:0016757">
    <property type="term" value="F:glycosyltransferase activity"/>
    <property type="evidence" value="ECO:0007669"/>
    <property type="project" value="UniProtKB-KW"/>
</dbReference>
<feature type="transmembrane region" description="Helical" evidence="4">
    <location>
        <begin position="12"/>
        <end position="29"/>
    </location>
</feature>
<dbReference type="Proteomes" id="UP000252733">
    <property type="component" value="Unassembled WGS sequence"/>
</dbReference>
<name>A0A2T0XA79_9BACT</name>
<keyword evidence="4" id="KW-1133">Transmembrane helix</keyword>
<dbReference type="OrthoDB" id="9800276at2"/>
<gene>
    <name evidence="5" type="ORF">DFO77_10852</name>
</gene>
<feature type="transmembrane region" description="Helical" evidence="4">
    <location>
        <begin position="346"/>
        <end position="369"/>
    </location>
</feature>